<feature type="transmembrane region" description="Helical" evidence="1">
    <location>
        <begin position="52"/>
        <end position="74"/>
    </location>
</feature>
<reference evidence="2 3" key="1">
    <citation type="submission" date="2024-09" db="EMBL/GenBank/DDBJ databases">
        <authorList>
            <person name="Sun Q."/>
            <person name="Mori K."/>
        </authorList>
    </citation>
    <scope>NUCLEOTIDE SEQUENCE [LARGE SCALE GENOMIC DNA]</scope>
    <source>
        <strain evidence="2 3">CCM 8677</strain>
    </source>
</reference>
<dbReference type="GO" id="GO:0016787">
    <property type="term" value="F:hydrolase activity"/>
    <property type="evidence" value="ECO:0007669"/>
    <property type="project" value="UniProtKB-KW"/>
</dbReference>
<comment type="caution">
    <text evidence="2">The sequence shown here is derived from an EMBL/GenBank/DDBJ whole genome shotgun (WGS) entry which is preliminary data.</text>
</comment>
<keyword evidence="1" id="KW-0812">Transmembrane</keyword>
<evidence type="ECO:0000256" key="1">
    <source>
        <dbReference type="SAM" id="Phobius"/>
    </source>
</evidence>
<feature type="transmembrane region" description="Helical" evidence="1">
    <location>
        <begin position="140"/>
        <end position="159"/>
    </location>
</feature>
<keyword evidence="1" id="KW-0472">Membrane</keyword>
<dbReference type="Proteomes" id="UP001589844">
    <property type="component" value="Unassembled WGS sequence"/>
</dbReference>
<dbReference type="EMBL" id="JBHLXJ010000003">
    <property type="protein sequence ID" value="MFC0348847.1"/>
    <property type="molecule type" value="Genomic_DNA"/>
</dbReference>
<feature type="transmembrane region" description="Helical" evidence="1">
    <location>
        <begin position="86"/>
        <end position="109"/>
    </location>
</feature>
<keyword evidence="3" id="KW-1185">Reference proteome</keyword>
<evidence type="ECO:0000313" key="2">
    <source>
        <dbReference type="EMBL" id="MFC0348847.1"/>
    </source>
</evidence>
<organism evidence="2 3">
    <name type="scientific">Undibacterium danionis</name>
    <dbReference type="NCBI Taxonomy" id="1812100"/>
    <lineage>
        <taxon>Bacteria</taxon>
        <taxon>Pseudomonadati</taxon>
        <taxon>Pseudomonadota</taxon>
        <taxon>Betaproteobacteria</taxon>
        <taxon>Burkholderiales</taxon>
        <taxon>Oxalobacteraceae</taxon>
        <taxon>Undibacterium</taxon>
    </lineage>
</organism>
<dbReference type="Pfam" id="PF04307">
    <property type="entry name" value="YdjM"/>
    <property type="match status" value="1"/>
</dbReference>
<proteinExistence type="predicted"/>
<keyword evidence="2" id="KW-0378">Hydrolase</keyword>
<protein>
    <submittedName>
        <fullName evidence="2">Metal-dependent hydrolase</fullName>
    </submittedName>
</protein>
<name>A0ABV6IAJ4_9BURK</name>
<dbReference type="InterPro" id="IPR007404">
    <property type="entry name" value="YdjM-like"/>
</dbReference>
<sequence length="174" mass="19204">MPFTPFHFGPGAAIQAVFPKQLSFIAFALGNVLMDFEPAYYMLTGQFPLHRFFHSFLGATLVVPIVVFMFVAARRIAVGREWVPNLYDWLGLTVRQVCLGATIGVYSHIVLDGIMHSDMQPFAPFSSLNPFLHLLPLDRLHWLCAGAAVLAFGVAMVRLGRSVSTASEECDSAK</sequence>
<evidence type="ECO:0000313" key="3">
    <source>
        <dbReference type="Proteomes" id="UP001589844"/>
    </source>
</evidence>
<dbReference type="RefSeq" id="WP_390210067.1">
    <property type="nucleotide sequence ID" value="NZ_JBHLXJ010000003.1"/>
</dbReference>
<accession>A0ABV6IAJ4</accession>
<keyword evidence="1" id="KW-1133">Transmembrane helix</keyword>
<gene>
    <name evidence="2" type="ORF">ACFFJH_03435</name>
</gene>